<evidence type="ECO:0000256" key="1">
    <source>
        <dbReference type="ARBA" id="ARBA00004448"/>
    </source>
</evidence>
<evidence type="ECO:0000256" key="2">
    <source>
        <dbReference type="ARBA" id="ARBA00009877"/>
    </source>
</evidence>
<evidence type="ECO:0000313" key="13">
    <source>
        <dbReference type="Proteomes" id="UP000593566"/>
    </source>
</evidence>
<dbReference type="InterPro" id="IPR001708">
    <property type="entry name" value="YidC/ALB3/OXA1/COX18"/>
</dbReference>
<dbReference type="GO" id="GO:0032977">
    <property type="term" value="F:membrane insertase activity"/>
    <property type="evidence" value="ECO:0007669"/>
    <property type="project" value="InterPro"/>
</dbReference>
<feature type="compositionally biased region" description="Basic and acidic residues" evidence="10">
    <location>
        <begin position="545"/>
        <end position="597"/>
    </location>
</feature>
<dbReference type="PANTHER" id="PTHR12428">
    <property type="entry name" value="OXA1"/>
    <property type="match status" value="1"/>
</dbReference>
<comment type="similarity">
    <text evidence="2 9">Belongs to the OXA1/ALB3/YidC family.</text>
</comment>
<dbReference type="GO" id="GO:0005741">
    <property type="term" value="C:mitochondrial outer membrane"/>
    <property type="evidence" value="ECO:0007669"/>
    <property type="project" value="InterPro"/>
</dbReference>
<proteinExistence type="inferred from homology"/>
<dbReference type="InterPro" id="IPR013262">
    <property type="entry name" value="OMP_MIM1/TOM13_mt"/>
</dbReference>
<evidence type="ECO:0000256" key="5">
    <source>
        <dbReference type="ARBA" id="ARBA00022946"/>
    </source>
</evidence>
<feature type="compositionally biased region" description="Polar residues" evidence="10">
    <location>
        <begin position="531"/>
        <end position="543"/>
    </location>
</feature>
<name>A0A8H6C8Y9_9LECA</name>
<keyword evidence="5" id="KW-0809">Transit peptide</keyword>
<dbReference type="Pfam" id="PF08219">
    <property type="entry name" value="TOM13"/>
    <property type="match status" value="1"/>
</dbReference>
<evidence type="ECO:0000313" key="12">
    <source>
        <dbReference type="EMBL" id="KAF6218844.1"/>
    </source>
</evidence>
<feature type="region of interest" description="Disordered" evidence="10">
    <location>
        <begin position="527"/>
        <end position="605"/>
    </location>
</feature>
<dbReference type="Proteomes" id="UP000593566">
    <property type="component" value="Unassembled WGS sequence"/>
</dbReference>
<feature type="compositionally biased region" description="Polar residues" evidence="10">
    <location>
        <begin position="11"/>
        <end position="24"/>
    </location>
</feature>
<sequence>MAQEPQRPDLTASSATIPSDSENYSSSQNELSPSPPSSSSSPMILYSPPTVWGLLRGAAINVLLPFVNGLMLGFGELLAHEAAFRLGWSGTKIFPSGRNSRSVGPGIEIRDDPSERIRREQELNDMTSLESGHRIASSSVALARSPRHGQKSYSAFAGASLRLGLATNTSTWPPKPWQLRQWPSQRLNRDFAPRFASTTPTPPIAEVQSDYVPPPQTSVPAGEEFVPTSFDEITSSIPSPVYEHLGFLKEMGLDYGWGPTAFVEYLLEHVHVYLGTPWWASIGISILIIRAALFKFFMDASDTSARRQHIKHLEDPINARVKAAKANRDQKALREAWSERSALYKSAGINVWKSFVPFLQIPLGFGTFRLMRGMVSLPVPGLDTGGLLWISDLTQSDPYFILPIGTAAAYYFTFKSGGETGNSELISKQTQKAFLYVVPPMSGLFMMFWPGNLQLTFFIGALISSVQAAVFKNAWFRDLVGMQPLPKPNAPKPQIQAYPRYQAPSSTPSKGIFENIKGTVSDIMKTGEKFSPTSRQQAPTSRLTAGEKKHANTYEDRRQREIAQEAEMKRQNAQAKFERQQEQETREQEKKERLQRRAEKKAKQR</sequence>
<keyword evidence="6" id="KW-1133">Transmembrane helix</keyword>
<gene>
    <name evidence="12" type="ORF">HO133_005387</name>
</gene>
<evidence type="ECO:0000256" key="10">
    <source>
        <dbReference type="SAM" id="MobiDB-lite"/>
    </source>
</evidence>
<dbReference type="EMBL" id="JACCJB010000021">
    <property type="protein sequence ID" value="KAF6218844.1"/>
    <property type="molecule type" value="Genomic_DNA"/>
</dbReference>
<keyword evidence="13" id="KW-1185">Reference proteome</keyword>
<dbReference type="InterPro" id="IPR028055">
    <property type="entry name" value="YidC/Oxa/ALB_C"/>
</dbReference>
<reference evidence="12 13" key="1">
    <citation type="journal article" date="2020" name="Genomics">
        <title>Complete, high-quality genomes from long-read metagenomic sequencing of two wolf lichen thalli reveals enigmatic genome architecture.</title>
        <authorList>
            <person name="McKenzie S.K."/>
            <person name="Walston R.F."/>
            <person name="Allen J.L."/>
        </authorList>
    </citation>
    <scope>NUCLEOTIDE SEQUENCE [LARGE SCALE GENOMIC DNA]</scope>
    <source>
        <strain evidence="12">WasteWater1</strain>
    </source>
</reference>
<protein>
    <recommendedName>
        <fullName evidence="11">Membrane insertase YidC/Oxa/ALB C-terminal domain-containing protein</fullName>
    </recommendedName>
</protein>
<feature type="region of interest" description="Disordered" evidence="10">
    <location>
        <begin position="1"/>
        <end position="43"/>
    </location>
</feature>
<dbReference type="GO" id="GO:0005743">
    <property type="term" value="C:mitochondrial inner membrane"/>
    <property type="evidence" value="ECO:0007669"/>
    <property type="project" value="UniProtKB-SubCell"/>
</dbReference>
<dbReference type="RefSeq" id="XP_037148279.1">
    <property type="nucleotide sequence ID" value="XM_037296297.1"/>
</dbReference>
<keyword evidence="8" id="KW-0472">Membrane</keyword>
<evidence type="ECO:0000256" key="8">
    <source>
        <dbReference type="ARBA" id="ARBA00023136"/>
    </source>
</evidence>
<keyword evidence="7" id="KW-0496">Mitochondrion</keyword>
<dbReference type="GeneID" id="59333793"/>
<keyword evidence="4" id="KW-0999">Mitochondrion inner membrane</keyword>
<dbReference type="AlphaFoldDB" id="A0A8H6C8Y9"/>
<dbReference type="PANTHER" id="PTHR12428:SF66">
    <property type="entry name" value="MITOCHONDRIAL INNER MEMBRANE PROTEIN OXA1L"/>
    <property type="match status" value="1"/>
</dbReference>
<dbReference type="CDD" id="cd20069">
    <property type="entry name" value="5TM_Oxa1-like"/>
    <property type="match status" value="1"/>
</dbReference>
<evidence type="ECO:0000256" key="7">
    <source>
        <dbReference type="ARBA" id="ARBA00023128"/>
    </source>
</evidence>
<feature type="compositionally biased region" description="Low complexity" evidence="10">
    <location>
        <begin position="25"/>
        <end position="43"/>
    </location>
</feature>
<evidence type="ECO:0000256" key="6">
    <source>
        <dbReference type="ARBA" id="ARBA00022989"/>
    </source>
</evidence>
<organism evidence="12 13">
    <name type="scientific">Letharia lupina</name>
    <dbReference type="NCBI Taxonomy" id="560253"/>
    <lineage>
        <taxon>Eukaryota</taxon>
        <taxon>Fungi</taxon>
        <taxon>Dikarya</taxon>
        <taxon>Ascomycota</taxon>
        <taxon>Pezizomycotina</taxon>
        <taxon>Lecanoromycetes</taxon>
        <taxon>OSLEUM clade</taxon>
        <taxon>Lecanoromycetidae</taxon>
        <taxon>Lecanorales</taxon>
        <taxon>Lecanorineae</taxon>
        <taxon>Parmeliaceae</taxon>
        <taxon>Letharia</taxon>
    </lineage>
</organism>
<comment type="caution">
    <text evidence="12">The sequence shown here is derived from an EMBL/GenBank/DDBJ whole genome shotgun (WGS) entry which is preliminary data.</text>
</comment>
<evidence type="ECO:0000256" key="3">
    <source>
        <dbReference type="ARBA" id="ARBA00022692"/>
    </source>
</evidence>
<evidence type="ECO:0000259" key="11">
    <source>
        <dbReference type="Pfam" id="PF02096"/>
    </source>
</evidence>
<dbReference type="Pfam" id="PF02096">
    <property type="entry name" value="60KD_IMP"/>
    <property type="match status" value="1"/>
</dbReference>
<accession>A0A8H6C8Y9</accession>
<comment type="subcellular location">
    <subcellularLocation>
        <location evidence="9">Membrane</location>
        <topology evidence="9">Multi-pass membrane protein</topology>
    </subcellularLocation>
    <subcellularLocation>
        <location evidence="1">Mitochondrion inner membrane</location>
        <topology evidence="1">Multi-pass membrane protein</topology>
    </subcellularLocation>
</comment>
<evidence type="ECO:0000256" key="9">
    <source>
        <dbReference type="RuleBase" id="RU003945"/>
    </source>
</evidence>
<feature type="domain" description="Membrane insertase YidC/Oxa/ALB C-terminal" evidence="11">
    <location>
        <begin position="278"/>
        <end position="472"/>
    </location>
</feature>
<keyword evidence="3 9" id="KW-0812">Transmembrane</keyword>
<evidence type="ECO:0000256" key="4">
    <source>
        <dbReference type="ARBA" id="ARBA00022792"/>
    </source>
</evidence>
<dbReference type="GO" id="GO:0032979">
    <property type="term" value="P:protein insertion into mitochondrial inner membrane from matrix"/>
    <property type="evidence" value="ECO:0007669"/>
    <property type="project" value="TreeGrafter"/>
</dbReference>